<dbReference type="FunFam" id="1.25.40.10:FF:000285">
    <property type="entry name" value="Pentatricopeptide repeat-containing protein, chloroplastic"/>
    <property type="match status" value="1"/>
</dbReference>
<dbReference type="Proteomes" id="UP000886520">
    <property type="component" value="Chromosome 3"/>
</dbReference>
<dbReference type="InterPro" id="IPR011990">
    <property type="entry name" value="TPR-like_helical_dom_sf"/>
</dbReference>
<dbReference type="GO" id="GO:0009451">
    <property type="term" value="P:RNA modification"/>
    <property type="evidence" value="ECO:0007669"/>
    <property type="project" value="InterPro"/>
</dbReference>
<keyword evidence="4" id="KW-1185">Reference proteome</keyword>
<dbReference type="PROSITE" id="PS51375">
    <property type="entry name" value="PPR"/>
    <property type="match status" value="7"/>
</dbReference>
<feature type="repeat" description="PPR" evidence="2">
    <location>
        <begin position="118"/>
        <end position="152"/>
    </location>
</feature>
<dbReference type="NCBIfam" id="TIGR00756">
    <property type="entry name" value="PPR"/>
    <property type="match status" value="7"/>
</dbReference>
<dbReference type="EMBL" id="JABFUD020000002">
    <property type="protein sequence ID" value="KAI5083801.1"/>
    <property type="molecule type" value="Genomic_DNA"/>
</dbReference>
<dbReference type="InterPro" id="IPR002885">
    <property type="entry name" value="PPR_rpt"/>
</dbReference>
<accession>A0A9D4ZRY5</accession>
<proteinExistence type="predicted"/>
<dbReference type="PANTHER" id="PTHR47926">
    <property type="entry name" value="PENTATRICOPEPTIDE REPEAT-CONTAINING PROTEIN"/>
    <property type="match status" value="1"/>
</dbReference>
<evidence type="ECO:0000256" key="1">
    <source>
        <dbReference type="ARBA" id="ARBA00022737"/>
    </source>
</evidence>
<dbReference type="GO" id="GO:0048731">
    <property type="term" value="P:system development"/>
    <property type="evidence" value="ECO:0007669"/>
    <property type="project" value="UniProtKB-ARBA"/>
</dbReference>
<feature type="repeat" description="PPR" evidence="2">
    <location>
        <begin position="425"/>
        <end position="459"/>
    </location>
</feature>
<dbReference type="InterPro" id="IPR046960">
    <property type="entry name" value="PPR_At4g14850-like_plant"/>
</dbReference>
<evidence type="ECO:0008006" key="5">
    <source>
        <dbReference type="Google" id="ProtNLM"/>
    </source>
</evidence>
<dbReference type="PANTHER" id="PTHR47926:SF382">
    <property type="entry name" value="PENTACOTRIPEPTIDE-REPEAT REGION OF PRORP DOMAIN-CONTAINING PROTEIN"/>
    <property type="match status" value="1"/>
</dbReference>
<feature type="repeat" description="PPR" evidence="2">
    <location>
        <begin position="221"/>
        <end position="255"/>
    </location>
</feature>
<feature type="repeat" description="PPR" evidence="2">
    <location>
        <begin position="527"/>
        <end position="561"/>
    </location>
</feature>
<feature type="repeat" description="PPR" evidence="2">
    <location>
        <begin position="323"/>
        <end position="357"/>
    </location>
</feature>
<dbReference type="FunFam" id="1.25.40.10:FF:000344">
    <property type="entry name" value="Pentatricopeptide repeat-containing protein"/>
    <property type="match status" value="1"/>
</dbReference>
<dbReference type="Pfam" id="PF13041">
    <property type="entry name" value="PPR_2"/>
    <property type="match status" value="5"/>
</dbReference>
<gene>
    <name evidence="3" type="ORF">GOP47_0003544</name>
</gene>
<feature type="repeat" description="PPR" evidence="2">
    <location>
        <begin position="730"/>
        <end position="764"/>
    </location>
</feature>
<dbReference type="OrthoDB" id="7930430at2759"/>
<dbReference type="FunFam" id="1.25.40.10:FF:000031">
    <property type="entry name" value="Pentatricopeptide repeat-containing protein mitochondrial"/>
    <property type="match status" value="1"/>
</dbReference>
<evidence type="ECO:0000256" key="2">
    <source>
        <dbReference type="PROSITE-ProRule" id="PRU00708"/>
    </source>
</evidence>
<sequence length="878" mass="96399">MQSARVQLECLEKEIVCRLPAKGGGRSRPASAQQSIHAVLSLLEQGALPQPPLQDLARILHTCKRYQDRPFALHLQTCLQRLGLETHAYLGNYLVPMLVNVGCIENAQQVFDKLVHTNEWSWDSLISGYVNIGQLQHALHLYHRMPKDGSVQPLTHTLVSLLKACAKLKDLESGLQIHADVAKRGLIKIDLFVGSALVVLYFKCGFLVKAQEVFDSLPIKDVVCWTALVAGYAEHGSGQEALYHFKQMQLQNVHPDAVTFVCALKACATMFAEAEGEEIHTELERQGLLESNIIVGNALVDMYAKCGSLRRAKEVFDKLPECNVVSWTALIGGYVEAGCDQEALTCYEQMHRDGVLPNSVTYMSILKSCGSIRALERGRQTHSVIVSDEAMEKDMLVSNALVDMYAKSGALTLAHELFERMEVRNAASWATLILGYTEQGNSEEALGLFERMLIEGVFPDTIAYICGLKCCSNTGAGDKGRGMHAEIERRGLLEGNTLVGNSLVDMYAKCGALALAKEVFRTLTVQDVVSWTALISGYLEDGQFEEALTSFEQMQHVGVSPNVVTYVCALKACSFAKAIDKGQQIHAHIAKYGSFEGDVAIGNILVDVYAKGGFLVTATQVFNRLSVRTAVSWSTLILGYAEHGCGEEAINIFEQMQLEGFFADAGTLVCVLKACCSVGALDKGQEVHAEIERHGLLESELIGNTLITMYANSGLLVRAEQVFDRLPVRDVVTWTALMAGYAQAGDSESVLCVYERMVGEGLMPDPVTFAVILNACSRRGLFNVSQTFFEVMSKDHGITPALDHRICLANVLVRTGKLGEAEAIIRQIPEYSSSAMWNALFNTCKRWGDVKFAEQAFTLAVCSDEDPWLRCFGALCKH</sequence>
<reference evidence="3" key="1">
    <citation type="submission" date="2021-01" db="EMBL/GenBank/DDBJ databases">
        <title>Adiantum capillus-veneris genome.</title>
        <authorList>
            <person name="Fang Y."/>
            <person name="Liao Q."/>
        </authorList>
    </citation>
    <scope>NUCLEOTIDE SEQUENCE</scope>
    <source>
        <strain evidence="3">H3</strain>
        <tissue evidence="3">Leaf</tissue>
    </source>
</reference>
<dbReference type="FunFam" id="1.25.40.10:FF:000158">
    <property type="entry name" value="pentatricopeptide repeat-containing protein At2g33680"/>
    <property type="match status" value="1"/>
</dbReference>
<dbReference type="Pfam" id="PF01535">
    <property type="entry name" value="PPR"/>
    <property type="match status" value="4"/>
</dbReference>
<dbReference type="Gene3D" id="1.25.40.10">
    <property type="entry name" value="Tetratricopeptide repeat domain"/>
    <property type="match status" value="5"/>
</dbReference>
<dbReference type="AlphaFoldDB" id="A0A9D4ZRY5"/>
<dbReference type="GO" id="GO:0003723">
    <property type="term" value="F:RNA binding"/>
    <property type="evidence" value="ECO:0007669"/>
    <property type="project" value="InterPro"/>
</dbReference>
<protein>
    <recommendedName>
        <fullName evidence="5">Pentatricopeptide repeat-containing protein</fullName>
    </recommendedName>
</protein>
<comment type="caution">
    <text evidence="3">The sequence shown here is derived from an EMBL/GenBank/DDBJ whole genome shotgun (WGS) entry which is preliminary data.</text>
</comment>
<feature type="repeat" description="PPR" evidence="2">
    <location>
        <begin position="629"/>
        <end position="663"/>
    </location>
</feature>
<evidence type="ECO:0000313" key="3">
    <source>
        <dbReference type="EMBL" id="KAI5083801.1"/>
    </source>
</evidence>
<keyword evidence="1" id="KW-0677">Repeat</keyword>
<name>A0A9D4ZRY5_ADICA</name>
<dbReference type="FunFam" id="1.25.40.10:FF:000436">
    <property type="entry name" value="Pentatricopeptide repeat-containing protein At5g39350 family"/>
    <property type="match status" value="1"/>
</dbReference>
<organism evidence="3 4">
    <name type="scientific">Adiantum capillus-veneris</name>
    <name type="common">Maidenhair fern</name>
    <dbReference type="NCBI Taxonomy" id="13818"/>
    <lineage>
        <taxon>Eukaryota</taxon>
        <taxon>Viridiplantae</taxon>
        <taxon>Streptophyta</taxon>
        <taxon>Embryophyta</taxon>
        <taxon>Tracheophyta</taxon>
        <taxon>Polypodiopsida</taxon>
        <taxon>Polypodiidae</taxon>
        <taxon>Polypodiales</taxon>
        <taxon>Pteridineae</taxon>
        <taxon>Pteridaceae</taxon>
        <taxon>Vittarioideae</taxon>
        <taxon>Adiantum</taxon>
    </lineage>
</organism>
<evidence type="ECO:0000313" key="4">
    <source>
        <dbReference type="Proteomes" id="UP000886520"/>
    </source>
</evidence>